<organism evidence="2 3">
    <name type="scientific">Micromonospora narathiwatensis</name>
    <dbReference type="NCBI Taxonomy" id="299146"/>
    <lineage>
        <taxon>Bacteria</taxon>
        <taxon>Bacillati</taxon>
        <taxon>Actinomycetota</taxon>
        <taxon>Actinomycetes</taxon>
        <taxon>Micromonosporales</taxon>
        <taxon>Micromonosporaceae</taxon>
        <taxon>Micromonospora</taxon>
    </lineage>
</organism>
<accession>A0A1A8ZS74</accession>
<sequence length="220" mass="23207">MLAGVPAVAAVTPRPGCGDRLLFHRLDVAGRDAVQRPITPRGGHALPVSAVGASRAGACCRDNAGQVLGDRWQSGWRAGVGLKVGQGDAEMGQDLQRCGDGRWISRHGRPASGVQVGNESGRRADGMDDEQVRGDEIGKQHRVGRARSRTFAAQMPVGAARLGCPPCADRRRPNRRRATRCTPECRGGVPAASAVRAGGALRSLGRSETGEPSRVEVQMH</sequence>
<feature type="region of interest" description="Disordered" evidence="1">
    <location>
        <begin position="106"/>
        <end position="129"/>
    </location>
</feature>
<reference evidence="2 3" key="1">
    <citation type="submission" date="2016-06" db="EMBL/GenBank/DDBJ databases">
        <authorList>
            <person name="Kjaerup R.B."/>
            <person name="Dalgaard T.S."/>
            <person name="Juul-Madsen H.R."/>
        </authorList>
    </citation>
    <scope>NUCLEOTIDE SEQUENCE [LARGE SCALE GENOMIC DNA]</scope>
    <source>
        <strain evidence="2 3">DSM 45248</strain>
    </source>
</reference>
<proteinExistence type="predicted"/>
<protein>
    <submittedName>
        <fullName evidence="2">Uncharacterized protein</fullName>
    </submittedName>
</protein>
<evidence type="ECO:0000256" key="1">
    <source>
        <dbReference type="SAM" id="MobiDB-lite"/>
    </source>
</evidence>
<dbReference type="AlphaFoldDB" id="A0A1A8ZS74"/>
<feature type="region of interest" description="Disordered" evidence="1">
    <location>
        <begin position="197"/>
        <end position="220"/>
    </location>
</feature>
<dbReference type="PATRIC" id="fig|299146.4.peg.2867"/>
<keyword evidence="3" id="KW-1185">Reference proteome</keyword>
<feature type="compositionally biased region" description="Basic and acidic residues" evidence="1">
    <location>
        <begin position="120"/>
        <end position="129"/>
    </location>
</feature>
<name>A0A1A8ZS74_9ACTN</name>
<gene>
    <name evidence="2" type="ORF">GA0070621_2767</name>
</gene>
<dbReference type="EMBL" id="LT594324">
    <property type="protein sequence ID" value="SBT46974.1"/>
    <property type="molecule type" value="Genomic_DNA"/>
</dbReference>
<feature type="compositionally biased region" description="Basic and acidic residues" evidence="1">
    <location>
        <begin position="208"/>
        <end position="220"/>
    </location>
</feature>
<evidence type="ECO:0000313" key="2">
    <source>
        <dbReference type="EMBL" id="SBT46974.1"/>
    </source>
</evidence>
<dbReference type="Proteomes" id="UP000198765">
    <property type="component" value="Chromosome I"/>
</dbReference>
<evidence type="ECO:0000313" key="3">
    <source>
        <dbReference type="Proteomes" id="UP000198765"/>
    </source>
</evidence>